<dbReference type="EMBL" id="CP000927">
    <property type="protein sequence ID" value="ABZ71482.1"/>
    <property type="molecule type" value="Genomic_DNA"/>
</dbReference>
<reference evidence="13" key="1">
    <citation type="submission" date="2008-01" db="EMBL/GenBank/DDBJ databases">
        <title>Complete sequence of chromosome of Caulobacter sp. K31.</title>
        <authorList>
            <consortium name="US DOE Joint Genome Institute"/>
            <person name="Copeland A."/>
            <person name="Lucas S."/>
            <person name="Lapidus A."/>
            <person name="Barry K."/>
            <person name="Glavina del Rio T."/>
            <person name="Dalin E."/>
            <person name="Tice H."/>
            <person name="Pitluck S."/>
            <person name="Bruce D."/>
            <person name="Goodwin L."/>
            <person name="Thompson L.S."/>
            <person name="Brettin T."/>
            <person name="Detter J.C."/>
            <person name="Han C."/>
            <person name="Schmutz J."/>
            <person name="Larimer F."/>
            <person name="Land M."/>
            <person name="Hauser L."/>
            <person name="Kyrpides N."/>
            <person name="Kim E."/>
            <person name="Stephens C."/>
            <person name="Richardson P."/>
        </authorList>
    </citation>
    <scope>NUCLEOTIDE SEQUENCE [LARGE SCALE GENOMIC DNA]</scope>
    <source>
        <strain evidence="13">K31</strain>
    </source>
</reference>
<accession>B0SV13</accession>
<keyword evidence="5 9" id="KW-0798">TonB box</keyword>
<dbReference type="HOGENOM" id="CLU_010745_0_0_5"/>
<dbReference type="PROSITE" id="PS52016">
    <property type="entry name" value="TONB_DEPENDENT_REC_3"/>
    <property type="match status" value="1"/>
</dbReference>
<feature type="domain" description="TonB-dependent receptor-like beta-barrel" evidence="11">
    <location>
        <begin position="332"/>
        <end position="860"/>
    </location>
</feature>
<name>B0SV13_CAUSK</name>
<evidence type="ECO:0000256" key="9">
    <source>
        <dbReference type="RuleBase" id="RU003357"/>
    </source>
</evidence>
<keyword evidence="10" id="KW-0732">Signal</keyword>
<dbReference type="SUPFAM" id="SSF56935">
    <property type="entry name" value="Porins"/>
    <property type="match status" value="1"/>
</dbReference>
<dbReference type="Gene3D" id="2.40.170.20">
    <property type="entry name" value="TonB-dependent receptor, beta-barrel domain"/>
    <property type="match status" value="1"/>
</dbReference>
<keyword evidence="13" id="KW-0675">Receptor</keyword>
<feature type="domain" description="TonB-dependent receptor plug" evidence="12">
    <location>
        <begin position="54"/>
        <end position="166"/>
    </location>
</feature>
<keyword evidence="7 8" id="KW-0998">Cell outer membrane</keyword>
<dbReference type="PANTHER" id="PTHR47234">
    <property type="match status" value="1"/>
</dbReference>
<gene>
    <name evidence="13" type="ordered locus">Caul_2355</name>
</gene>
<dbReference type="InterPro" id="IPR036942">
    <property type="entry name" value="Beta-barrel_TonB_sf"/>
</dbReference>
<protein>
    <submittedName>
        <fullName evidence="13">TonB-dependent receptor</fullName>
    </submittedName>
</protein>
<evidence type="ECO:0000256" key="8">
    <source>
        <dbReference type="PROSITE-ProRule" id="PRU01360"/>
    </source>
</evidence>
<comment type="subcellular location">
    <subcellularLocation>
        <location evidence="1 8">Cell outer membrane</location>
        <topology evidence="1 8">Multi-pass membrane protein</topology>
    </subcellularLocation>
</comment>
<evidence type="ECO:0000256" key="5">
    <source>
        <dbReference type="ARBA" id="ARBA00023077"/>
    </source>
</evidence>
<dbReference type="STRING" id="366602.Caul_2355"/>
<comment type="similarity">
    <text evidence="8 9">Belongs to the TonB-dependent receptor family.</text>
</comment>
<feature type="signal peptide" evidence="10">
    <location>
        <begin position="1"/>
        <end position="27"/>
    </location>
</feature>
<keyword evidence="4 8" id="KW-0812">Transmembrane</keyword>
<dbReference type="GO" id="GO:0009279">
    <property type="term" value="C:cell outer membrane"/>
    <property type="evidence" value="ECO:0007669"/>
    <property type="project" value="UniProtKB-SubCell"/>
</dbReference>
<evidence type="ECO:0000256" key="6">
    <source>
        <dbReference type="ARBA" id="ARBA00023136"/>
    </source>
</evidence>
<evidence type="ECO:0000256" key="1">
    <source>
        <dbReference type="ARBA" id="ARBA00004571"/>
    </source>
</evidence>
<dbReference type="KEGG" id="cak:Caul_2355"/>
<dbReference type="AlphaFoldDB" id="B0SV13"/>
<evidence type="ECO:0000313" key="13">
    <source>
        <dbReference type="EMBL" id="ABZ71482.1"/>
    </source>
</evidence>
<dbReference type="OrthoDB" id="7051241at2"/>
<dbReference type="InterPro" id="IPR000531">
    <property type="entry name" value="Beta-barrel_TonB"/>
</dbReference>
<dbReference type="Pfam" id="PF00593">
    <property type="entry name" value="TonB_dep_Rec_b-barrel"/>
    <property type="match status" value="1"/>
</dbReference>
<organism evidence="13">
    <name type="scientific">Caulobacter sp. (strain K31)</name>
    <dbReference type="NCBI Taxonomy" id="366602"/>
    <lineage>
        <taxon>Bacteria</taxon>
        <taxon>Pseudomonadati</taxon>
        <taxon>Pseudomonadota</taxon>
        <taxon>Alphaproteobacteria</taxon>
        <taxon>Caulobacterales</taxon>
        <taxon>Caulobacteraceae</taxon>
        <taxon>Caulobacter</taxon>
    </lineage>
</organism>
<dbReference type="eggNOG" id="COG4771">
    <property type="taxonomic scope" value="Bacteria"/>
</dbReference>
<proteinExistence type="inferred from homology"/>
<keyword evidence="6 8" id="KW-0472">Membrane</keyword>
<dbReference type="InterPro" id="IPR037066">
    <property type="entry name" value="Plug_dom_sf"/>
</dbReference>
<dbReference type="InterPro" id="IPR012910">
    <property type="entry name" value="Plug_dom"/>
</dbReference>
<feature type="chain" id="PRO_5002755563" evidence="10">
    <location>
        <begin position="28"/>
        <end position="897"/>
    </location>
</feature>
<keyword evidence="3 8" id="KW-1134">Transmembrane beta strand</keyword>
<keyword evidence="2 8" id="KW-0813">Transport</keyword>
<evidence type="ECO:0000259" key="12">
    <source>
        <dbReference type="Pfam" id="PF07715"/>
    </source>
</evidence>
<dbReference type="PANTHER" id="PTHR47234:SF2">
    <property type="entry name" value="TONB-DEPENDENT RECEPTOR"/>
    <property type="match status" value="1"/>
</dbReference>
<evidence type="ECO:0000256" key="7">
    <source>
        <dbReference type="ARBA" id="ARBA00023237"/>
    </source>
</evidence>
<dbReference type="CDD" id="cd01347">
    <property type="entry name" value="ligand_gated_channel"/>
    <property type="match status" value="1"/>
</dbReference>
<dbReference type="InterPro" id="IPR039426">
    <property type="entry name" value="TonB-dep_rcpt-like"/>
</dbReference>
<evidence type="ECO:0000256" key="3">
    <source>
        <dbReference type="ARBA" id="ARBA00022452"/>
    </source>
</evidence>
<dbReference type="Pfam" id="PF07715">
    <property type="entry name" value="Plug"/>
    <property type="match status" value="1"/>
</dbReference>
<dbReference type="eggNOG" id="COG1629">
    <property type="taxonomic scope" value="Bacteria"/>
</dbReference>
<evidence type="ECO:0000256" key="2">
    <source>
        <dbReference type="ARBA" id="ARBA00022448"/>
    </source>
</evidence>
<evidence type="ECO:0000259" key="11">
    <source>
        <dbReference type="Pfam" id="PF00593"/>
    </source>
</evidence>
<dbReference type="Gene3D" id="2.170.130.10">
    <property type="entry name" value="TonB-dependent receptor, plug domain"/>
    <property type="match status" value="1"/>
</dbReference>
<evidence type="ECO:0000256" key="10">
    <source>
        <dbReference type="SAM" id="SignalP"/>
    </source>
</evidence>
<evidence type="ECO:0000256" key="4">
    <source>
        <dbReference type="ARBA" id="ARBA00022692"/>
    </source>
</evidence>
<sequence length="897" mass="95412" precursor="true">MKLIDKRTLLASVAAMATLVGAGQAFAQATETATVEEVIVTGSRIKRADITGVGPATVISQDQIERTGLTNVESLLQRLPASAGNAGNQTNAYWTGNGYGTAQVNLRGLGINRTLTLINGRRVVNGGTGANSAPDLNMIPTAIISRIDVLKDGASAIYGADAVAGVVNIITQNNFEGLKLSAKYGVTDEGDGQDYTVDVLWGMRNERGGVTAGLTYQKTEAVNLASRAPCGLGEVGGQLVCISSASTIGGRAVLPNGQQINFNQTPGGNGNFYEPYSAAKHNFNSNPFLNAVSPIERISTAFLADYKLTDTVTLFGELFFTHRESHQIATPGTLRNLAILASNPTNPTGQNITLLQRRLAEPGPRIFSQETDTYRFVGGARGSLAGDWTWEAAANWGRNTGVDAMSNIANLERVRNSVNTSVCSTTPGAAIPCIDYLGAGDVTPAALKYILFNSRDTGGNEQKSVTADVTGTLLSLPAGRLAVAAGVVYRQEKGWRDPDALTVLGIANTNQQDPISGSVTAKEAYLELSAPLLANLPMVQSLDLDAAVRYSDYDLFGSNETYKIGLNWAVIPSLRLRATYGTGFRIPSVPELFGGVAEGNLTTTDPCSRYATSGNATLIANCQATGVPANYVQLGNTVLTTVGGNQNLQPETAKTLTLGAVIQPPIIPGLSVTVDYFDIEIKDAIRSIPGSTKLAVCYATPSLAHPFCGASNFTRSPLTGEITYLSAQPTNAGLEKMKGVDVGVRYDFDIRGLRASLDWNTTYLDSYVVTPFQGADPIVFDGHIGGGNGGYPHWRSNGSFSLMAERWTGTYSVQWIGKATDFNAAPTAIGYKTPDVFYHNAQFAYRLGGQADIAVGVDNLFDKKAPFIQSWTDGNTDTMTYDLLGRRGYVRLSYKFN</sequence>